<proteinExistence type="predicted"/>
<comment type="caution">
    <text evidence="1">The sequence shown here is derived from an EMBL/GenBank/DDBJ whole genome shotgun (WGS) entry which is preliminary data.</text>
</comment>
<accession>A0A949K5F3</accession>
<organism evidence="1 2">
    <name type="scientific">Diplocloster agilis</name>
    <dbReference type="NCBI Taxonomy" id="2850323"/>
    <lineage>
        <taxon>Bacteria</taxon>
        <taxon>Bacillati</taxon>
        <taxon>Bacillota</taxon>
        <taxon>Clostridia</taxon>
        <taxon>Lachnospirales</taxon>
        <taxon>Lachnospiraceae</taxon>
        <taxon>Diplocloster</taxon>
    </lineage>
</organism>
<dbReference type="Proteomes" id="UP000712157">
    <property type="component" value="Unassembled WGS sequence"/>
</dbReference>
<dbReference type="Pfam" id="PF20648">
    <property type="entry name" value="DUF6809"/>
    <property type="match status" value="1"/>
</dbReference>
<evidence type="ECO:0000313" key="2">
    <source>
        <dbReference type="Proteomes" id="UP000712157"/>
    </source>
</evidence>
<dbReference type="InterPro" id="IPR049215">
    <property type="entry name" value="DUF6809"/>
</dbReference>
<dbReference type="EMBL" id="JAHQCW010000061">
    <property type="protein sequence ID" value="MBU9739465.1"/>
    <property type="molecule type" value="Genomic_DNA"/>
</dbReference>
<dbReference type="AlphaFoldDB" id="A0A949K5F3"/>
<evidence type="ECO:0000313" key="1">
    <source>
        <dbReference type="EMBL" id="MBU9739465.1"/>
    </source>
</evidence>
<reference evidence="1" key="1">
    <citation type="submission" date="2021-06" db="EMBL/GenBank/DDBJ databases">
        <title>Description of novel taxa of the family Lachnospiraceae.</title>
        <authorList>
            <person name="Chaplin A.V."/>
            <person name="Sokolova S.R."/>
            <person name="Pikina A.P."/>
            <person name="Korzhanova M."/>
            <person name="Belova V."/>
            <person name="Korostin D."/>
            <person name="Efimov B.A."/>
        </authorList>
    </citation>
    <scope>NUCLEOTIDE SEQUENCE</scope>
    <source>
        <strain evidence="1">ASD5720</strain>
    </source>
</reference>
<keyword evidence="2" id="KW-1185">Reference proteome</keyword>
<protein>
    <submittedName>
        <fullName evidence="1">Uncharacterized protein</fullName>
    </submittedName>
</protein>
<name>A0A949K5F3_9FIRM</name>
<sequence length="113" mass="13500">MGWCHEQHPQLCQGNHLQRTDLRGGFRMKILEEFWYGNIEPSELDRPPSKEYKESLQPICRNEEKLQATFTDEQNELFSRYVDCVREFQAMSDCLLFQSSYRLGARMMLEVME</sequence>
<gene>
    <name evidence="1" type="ORF">KTH89_23300</name>
</gene>